<dbReference type="Proteomes" id="UP000886653">
    <property type="component" value="Unassembled WGS sequence"/>
</dbReference>
<evidence type="ECO:0000313" key="3">
    <source>
        <dbReference type="Proteomes" id="UP000886653"/>
    </source>
</evidence>
<protein>
    <submittedName>
        <fullName evidence="2">Uncharacterized protein</fullName>
    </submittedName>
</protein>
<gene>
    <name evidence="2" type="ORF">CROQUDRAFT_38306</name>
</gene>
<name>A0A9P6TG47_9BASI</name>
<dbReference type="EMBL" id="MU167219">
    <property type="protein sequence ID" value="KAG0150385.1"/>
    <property type="molecule type" value="Genomic_DNA"/>
</dbReference>
<feature type="non-terminal residue" evidence="2">
    <location>
        <position position="240"/>
    </location>
</feature>
<dbReference type="AlphaFoldDB" id="A0A9P6TG47"/>
<feature type="region of interest" description="Disordered" evidence="1">
    <location>
        <begin position="220"/>
        <end position="240"/>
    </location>
</feature>
<dbReference type="OrthoDB" id="10503962at2759"/>
<proteinExistence type="predicted"/>
<accession>A0A9P6TG47</accession>
<sequence>MDSDHDWKSPKFQAALSTMVKNAGDRLTDDGSNYADWEYRVKRLIETVTGRDNYLDDETTYARDPRGDRIVFSIIDLSVPTDVGRRLSGSARSAMATIRAMFFFPSRSAHITTWKEALDIKLTDGMDIGTYLRRVEAKVLDLDRAGFAWSKDGVLGALYQLGLGSGYVNVSTILNAQLRAHPDRPVSAREVEEAIRAESQERVSNTGTADLPTFGTLDLNATTTAAPGRSHTLSRGTYRP</sequence>
<organism evidence="2 3">
    <name type="scientific">Cronartium quercuum f. sp. fusiforme G11</name>
    <dbReference type="NCBI Taxonomy" id="708437"/>
    <lineage>
        <taxon>Eukaryota</taxon>
        <taxon>Fungi</taxon>
        <taxon>Dikarya</taxon>
        <taxon>Basidiomycota</taxon>
        <taxon>Pucciniomycotina</taxon>
        <taxon>Pucciniomycetes</taxon>
        <taxon>Pucciniales</taxon>
        <taxon>Coleosporiaceae</taxon>
        <taxon>Cronartium</taxon>
    </lineage>
</organism>
<reference evidence="2" key="1">
    <citation type="submission" date="2013-11" db="EMBL/GenBank/DDBJ databases">
        <title>Genome sequence of the fusiform rust pathogen reveals effectors for host alternation and coevolution with pine.</title>
        <authorList>
            <consortium name="DOE Joint Genome Institute"/>
            <person name="Smith K."/>
            <person name="Pendleton A."/>
            <person name="Kubisiak T."/>
            <person name="Anderson C."/>
            <person name="Salamov A."/>
            <person name="Aerts A."/>
            <person name="Riley R."/>
            <person name="Clum A."/>
            <person name="Lindquist E."/>
            <person name="Ence D."/>
            <person name="Campbell M."/>
            <person name="Kronenberg Z."/>
            <person name="Feau N."/>
            <person name="Dhillon B."/>
            <person name="Hamelin R."/>
            <person name="Burleigh J."/>
            <person name="Smith J."/>
            <person name="Yandell M."/>
            <person name="Nelson C."/>
            <person name="Grigoriev I."/>
            <person name="Davis J."/>
        </authorList>
    </citation>
    <scope>NUCLEOTIDE SEQUENCE</scope>
    <source>
        <strain evidence="2">G11</strain>
    </source>
</reference>
<keyword evidence="3" id="KW-1185">Reference proteome</keyword>
<comment type="caution">
    <text evidence="2">The sequence shown here is derived from an EMBL/GenBank/DDBJ whole genome shotgun (WGS) entry which is preliminary data.</text>
</comment>
<evidence type="ECO:0000256" key="1">
    <source>
        <dbReference type="SAM" id="MobiDB-lite"/>
    </source>
</evidence>
<evidence type="ECO:0000313" key="2">
    <source>
        <dbReference type="EMBL" id="KAG0150385.1"/>
    </source>
</evidence>